<dbReference type="InterPro" id="IPR002545">
    <property type="entry name" value="CheW-lke_dom"/>
</dbReference>
<dbReference type="PROSITE" id="PS50851">
    <property type="entry name" value="CHEW"/>
    <property type="match status" value="1"/>
</dbReference>
<feature type="domain" description="CheW-like" evidence="2">
    <location>
        <begin position="14"/>
        <end position="156"/>
    </location>
</feature>
<evidence type="ECO:0000259" key="1">
    <source>
        <dbReference type="PROSITE" id="PS50110"/>
    </source>
</evidence>
<dbReference type="SMART" id="SM00448">
    <property type="entry name" value="REC"/>
    <property type="match status" value="1"/>
</dbReference>
<dbReference type="Gene3D" id="2.40.50.180">
    <property type="entry name" value="CheA-289, Domain 4"/>
    <property type="match status" value="1"/>
</dbReference>
<dbReference type="SUPFAM" id="SSF52172">
    <property type="entry name" value="CheY-like"/>
    <property type="match status" value="1"/>
</dbReference>
<dbReference type="InterPro" id="IPR001789">
    <property type="entry name" value="Sig_transdc_resp-reg_receiver"/>
</dbReference>
<dbReference type="EC" id="2.7.3.-" evidence="3"/>
<dbReference type="Gene3D" id="2.30.30.40">
    <property type="entry name" value="SH3 Domains"/>
    <property type="match status" value="1"/>
</dbReference>
<dbReference type="PANTHER" id="PTHR47233">
    <property type="entry name" value="CHEMOTAXIS PROTEIN CHEV"/>
    <property type="match status" value="1"/>
</dbReference>
<dbReference type="Pfam" id="PF01584">
    <property type="entry name" value="CheW"/>
    <property type="match status" value="1"/>
</dbReference>
<dbReference type="InterPro" id="IPR036061">
    <property type="entry name" value="CheW-like_dom_sf"/>
</dbReference>
<dbReference type="GO" id="GO:0006935">
    <property type="term" value="P:chemotaxis"/>
    <property type="evidence" value="ECO:0007669"/>
    <property type="project" value="InterPro"/>
</dbReference>
<dbReference type="PANTHER" id="PTHR47233:SF3">
    <property type="entry name" value="CHEMOTAXIS PROTEIN CHEV"/>
    <property type="match status" value="1"/>
</dbReference>
<dbReference type="PROSITE" id="PS50110">
    <property type="entry name" value="RESPONSE_REGULATORY"/>
    <property type="match status" value="1"/>
</dbReference>
<dbReference type="SMART" id="SM00260">
    <property type="entry name" value="CheW"/>
    <property type="match status" value="1"/>
</dbReference>
<dbReference type="EMBL" id="UOGE01000036">
    <property type="protein sequence ID" value="VAX18869.1"/>
    <property type="molecule type" value="Genomic_DNA"/>
</dbReference>
<name>A0A3B1BLN7_9ZZZZ</name>
<dbReference type="GO" id="GO:0016740">
    <property type="term" value="F:transferase activity"/>
    <property type="evidence" value="ECO:0007669"/>
    <property type="project" value="UniProtKB-KW"/>
</dbReference>
<protein>
    <submittedName>
        <fullName evidence="3">Chemotaxis protein CheV</fullName>
        <ecNumber evidence="3">2.7.3.-</ecNumber>
    </submittedName>
</protein>
<organism evidence="3">
    <name type="scientific">hydrothermal vent metagenome</name>
    <dbReference type="NCBI Taxonomy" id="652676"/>
    <lineage>
        <taxon>unclassified sequences</taxon>
        <taxon>metagenomes</taxon>
        <taxon>ecological metagenomes</taxon>
    </lineage>
</organism>
<keyword evidence="3" id="KW-0808">Transferase</keyword>
<reference evidence="3" key="1">
    <citation type="submission" date="2018-06" db="EMBL/GenBank/DDBJ databases">
        <authorList>
            <person name="Zhirakovskaya E."/>
        </authorList>
    </citation>
    <scope>NUCLEOTIDE SEQUENCE</scope>
</reference>
<dbReference type="AlphaFoldDB" id="A0A3B1BLN7"/>
<proteinExistence type="predicted"/>
<dbReference type="Gene3D" id="3.40.50.2300">
    <property type="match status" value="1"/>
</dbReference>
<gene>
    <name evidence="3" type="ORF">MNBD_NITROSPINAE02-1696</name>
</gene>
<dbReference type="PIRSF" id="PIRSF002867">
    <property type="entry name" value="CheV"/>
    <property type="match status" value="1"/>
</dbReference>
<evidence type="ECO:0000313" key="3">
    <source>
        <dbReference type="EMBL" id="VAX18869.1"/>
    </source>
</evidence>
<dbReference type="SUPFAM" id="SSF50341">
    <property type="entry name" value="CheW-like"/>
    <property type="match status" value="1"/>
</dbReference>
<dbReference type="InterPro" id="IPR011006">
    <property type="entry name" value="CheY-like_superfamily"/>
</dbReference>
<dbReference type="Pfam" id="PF00072">
    <property type="entry name" value="Response_reg"/>
    <property type="match status" value="1"/>
</dbReference>
<dbReference type="InterPro" id="IPR024181">
    <property type="entry name" value="Chemotax_regulator_CheV"/>
</dbReference>
<sequence length="319" mass="36199">MDRREILLESGTNEIEFVEFMLGAQNFGVNVAKVREILSYDPNGVTAVPVAYHTVMGMFILRDSTVPLIDLKLHMGTTSESENKDRKVILVCEFNDMVNGFLVDGVNQIHRSSWKDILPISQFISQYGPSITSSITINGRNILMIDLEHVLSDIYPETRLVYQEEEEDTEHTNDTEKRHNERENVYIVVAEDSPIVRSSIKKICDDVGYQNIRMFDNGLDAYNHVLELADRAKNENRNLTDLLAALVTDIEMPKMDGLTLCRNIKEDKSISSLPVIVFSSLVNEQMIAKCKTVGADGWANKLKIAELIYELDKHCLDQK</sequence>
<accession>A0A3B1BLN7</accession>
<feature type="domain" description="Response regulatory" evidence="1">
    <location>
        <begin position="186"/>
        <end position="316"/>
    </location>
</feature>
<evidence type="ECO:0000259" key="2">
    <source>
        <dbReference type="PROSITE" id="PS50851"/>
    </source>
</evidence>
<dbReference type="GO" id="GO:0000160">
    <property type="term" value="P:phosphorelay signal transduction system"/>
    <property type="evidence" value="ECO:0007669"/>
    <property type="project" value="InterPro"/>
</dbReference>